<evidence type="ECO:0000256" key="1">
    <source>
        <dbReference type="SAM" id="Coils"/>
    </source>
</evidence>
<dbReference type="Gene3D" id="1.20.120.330">
    <property type="entry name" value="Nucleotidyltransferases domain 2"/>
    <property type="match status" value="1"/>
</dbReference>
<reference evidence="3 4" key="1">
    <citation type="journal article" date="2012" name="Genome Biol.">
        <title>Genome and low-iron response of an oceanic diatom adapted to chronic iron limitation.</title>
        <authorList>
            <person name="Lommer M."/>
            <person name="Specht M."/>
            <person name="Roy A.S."/>
            <person name="Kraemer L."/>
            <person name="Andreson R."/>
            <person name="Gutowska M.A."/>
            <person name="Wolf J."/>
            <person name="Bergner S.V."/>
            <person name="Schilhabel M.B."/>
            <person name="Klostermeier U.C."/>
            <person name="Beiko R.G."/>
            <person name="Rosenstiel P."/>
            <person name="Hippler M."/>
            <person name="Laroche J."/>
        </authorList>
    </citation>
    <scope>NUCLEOTIDE SEQUENCE [LARGE SCALE GENOMIC DNA]</scope>
    <source>
        <strain evidence="3 4">CCMP1005</strain>
    </source>
</reference>
<proteinExistence type="predicted"/>
<evidence type="ECO:0000313" key="4">
    <source>
        <dbReference type="Proteomes" id="UP000266841"/>
    </source>
</evidence>
<comment type="caution">
    <text evidence="3">The sequence shown here is derived from an EMBL/GenBank/DDBJ whole genome shotgun (WGS) entry which is preliminary data.</text>
</comment>
<keyword evidence="2" id="KW-0732">Signal</keyword>
<evidence type="ECO:0000313" key="3">
    <source>
        <dbReference type="EMBL" id="EJK50844.1"/>
    </source>
</evidence>
<evidence type="ECO:0000256" key="2">
    <source>
        <dbReference type="SAM" id="SignalP"/>
    </source>
</evidence>
<accession>K0RF05</accession>
<gene>
    <name evidence="3" type="ORF">THAOC_30046</name>
</gene>
<dbReference type="EMBL" id="AGNL01042837">
    <property type="protein sequence ID" value="EJK50844.1"/>
    <property type="molecule type" value="Genomic_DNA"/>
</dbReference>
<name>K0RF05_THAOC</name>
<sequence>MWLTAWTEIIIVADGIGCGWVLERQWQWRIWLGSLRLAADVVGYSEAPLSVGLPFEFGFADQTTPFVAGINLSLSLLLMMPTTRDVRAARTFTGANYTYGACSGVPRNVMEYPRLCTARSYSKAISLEPCTEGNRNNTKRRLCTIRMTCMRVIEECLSDTHGQRRGAKARSLHMSGPVARSPAGLAGARTGCHSRLRGALRHVETLEPGVGAVVAGAAALGRQTEVMTSISFVSICLNYDTTQVESETYAIGCNESIGVLGKAGLMMKRFCRIGGSTMLEHWILAEVIGEPGSSLAWVLEVTSASAERESKAIEVARVKANHDILLLKTRLEGLEMQLDKAQQREERSFATHKDFQDMHHQQMEEIRKEMCAQVESLQDENKHLSEKLSTSESKVQACTAEMNELKQKLESKVADCEDLGSRLAECQSLEKSLGRAETERESAKEETRATKLALDEARGSYLKSIANLEVSLISAVRASFRPYNNVNFVLNSS</sequence>
<feature type="chain" id="PRO_5012158256" evidence="2">
    <location>
        <begin position="16"/>
        <end position="493"/>
    </location>
</feature>
<dbReference type="AlphaFoldDB" id="K0RF05"/>
<feature type="signal peptide" evidence="2">
    <location>
        <begin position="1"/>
        <end position="15"/>
    </location>
</feature>
<keyword evidence="4" id="KW-1185">Reference proteome</keyword>
<feature type="coiled-coil region" evidence="1">
    <location>
        <begin position="324"/>
        <end position="446"/>
    </location>
</feature>
<organism evidence="3 4">
    <name type="scientific">Thalassiosira oceanica</name>
    <name type="common">Marine diatom</name>
    <dbReference type="NCBI Taxonomy" id="159749"/>
    <lineage>
        <taxon>Eukaryota</taxon>
        <taxon>Sar</taxon>
        <taxon>Stramenopiles</taxon>
        <taxon>Ochrophyta</taxon>
        <taxon>Bacillariophyta</taxon>
        <taxon>Coscinodiscophyceae</taxon>
        <taxon>Thalassiosirophycidae</taxon>
        <taxon>Thalassiosirales</taxon>
        <taxon>Thalassiosiraceae</taxon>
        <taxon>Thalassiosira</taxon>
    </lineage>
</organism>
<dbReference type="Proteomes" id="UP000266841">
    <property type="component" value="Unassembled WGS sequence"/>
</dbReference>
<keyword evidence="1" id="KW-0175">Coiled coil</keyword>
<protein>
    <submittedName>
        <fullName evidence="3">Uncharacterized protein</fullName>
    </submittedName>
</protein>
<feature type="non-terminal residue" evidence="3">
    <location>
        <position position="493"/>
    </location>
</feature>